<dbReference type="InterPro" id="IPR044751">
    <property type="entry name" value="Ion_transp-like_CBS"/>
</dbReference>
<proteinExistence type="inferred from homology"/>
<dbReference type="PROSITE" id="PS51371">
    <property type="entry name" value="CBS"/>
    <property type="match status" value="1"/>
</dbReference>
<comment type="similarity">
    <text evidence="2">Belongs to the UPF0053 family.</text>
</comment>
<keyword evidence="3" id="KW-1003">Cell membrane</keyword>
<dbReference type="InterPro" id="IPR005170">
    <property type="entry name" value="Transptr-assoc_dom"/>
</dbReference>
<dbReference type="OrthoDB" id="9798188at2"/>
<dbReference type="SUPFAM" id="SSF56176">
    <property type="entry name" value="FAD-binding/transporter-associated domain-like"/>
    <property type="match status" value="1"/>
</dbReference>
<evidence type="ECO:0000259" key="13">
    <source>
        <dbReference type="PROSITE" id="PS51371"/>
    </source>
</evidence>
<feature type="domain" description="CBS" evidence="13">
    <location>
        <begin position="293"/>
        <end position="354"/>
    </location>
</feature>
<dbReference type="Pfam" id="PF03471">
    <property type="entry name" value="CorC_HlyC"/>
    <property type="match status" value="1"/>
</dbReference>
<sequence length="467" mass="52067">MTGQNFLLLCLGLFCLIAINAFFTAAEFSIVSVRRSRISQLVKSGDVQAQTVQSLQKGIERLLSTTQLGITLSSLALGWIGESTIAVIIARLIEDLPLPETMVKSLSHSLAIPIAFVCLVYLQIVLGELVPKSVALLYPEKLARFFAPPSLVIASIFRPFLEILNSSTRSLLKLCGIRYTAQGWYEQLTAQELQLIIATEKESTGLEAKQRELLNNILKFGEVTAVEAMIPRTQIQFLSQEATFAELLQKIATEGYFRYPIIGKSLDEIQGIIDYKSLAIPLAEGTLVNDLVITPWIQPVKFVSESTPLKELLSLMQQDRQAMVIVIDDFGGTSGLITLQDLITEIIGNQDNPTFPITKSFKKIDRNTFIVSAQMNIEDVNEGLKIDLPSADDYHTLNGFLQEKWQKIPVQGEILDYNNLQFTVITTENNRLQQIKIKRKESYDQNTSSGNYVANHNIDSTNKCSNS</sequence>
<evidence type="ECO:0000256" key="5">
    <source>
        <dbReference type="ARBA" id="ARBA00022737"/>
    </source>
</evidence>
<keyword evidence="16" id="KW-1185">Reference proteome</keyword>
<evidence type="ECO:0000256" key="3">
    <source>
        <dbReference type="ARBA" id="ARBA00022475"/>
    </source>
</evidence>
<dbReference type="Pfam" id="PF00571">
    <property type="entry name" value="CBS"/>
    <property type="match status" value="1"/>
</dbReference>
<dbReference type="Gene3D" id="3.10.580.10">
    <property type="entry name" value="CBS-domain"/>
    <property type="match status" value="1"/>
</dbReference>
<dbReference type="RefSeq" id="WP_144871137.1">
    <property type="nucleotide sequence ID" value="NZ_LR213925.1"/>
</dbReference>
<evidence type="ECO:0000256" key="7">
    <source>
        <dbReference type="ARBA" id="ARBA00023122"/>
    </source>
</evidence>
<evidence type="ECO:0000256" key="11">
    <source>
        <dbReference type="SAM" id="MobiDB-lite"/>
    </source>
</evidence>
<evidence type="ECO:0000256" key="4">
    <source>
        <dbReference type="ARBA" id="ARBA00022692"/>
    </source>
</evidence>
<reference evidence="15 16" key="1">
    <citation type="submission" date="2019-01" db="EMBL/GenBank/DDBJ databases">
        <authorList>
            <person name="Brito A."/>
        </authorList>
    </citation>
    <scope>NUCLEOTIDE SEQUENCE [LARGE SCALE GENOMIC DNA]</scope>
    <source>
        <strain evidence="15">1</strain>
    </source>
</reference>
<evidence type="ECO:0000259" key="14">
    <source>
        <dbReference type="PROSITE" id="PS51846"/>
    </source>
</evidence>
<feature type="transmembrane region" description="Helical" evidence="12">
    <location>
        <begin position="110"/>
        <end position="130"/>
    </location>
</feature>
<dbReference type="InterPro" id="IPR000644">
    <property type="entry name" value="CBS_dom"/>
</dbReference>
<dbReference type="GO" id="GO:0005886">
    <property type="term" value="C:plasma membrane"/>
    <property type="evidence" value="ECO:0007669"/>
    <property type="project" value="UniProtKB-SubCell"/>
</dbReference>
<dbReference type="SMART" id="SM01091">
    <property type="entry name" value="CorC_HlyC"/>
    <property type="match status" value="1"/>
</dbReference>
<dbReference type="InterPro" id="IPR051676">
    <property type="entry name" value="UPF0053_domain"/>
</dbReference>
<dbReference type="SMART" id="SM00116">
    <property type="entry name" value="CBS"/>
    <property type="match status" value="2"/>
</dbReference>
<evidence type="ECO:0000256" key="9">
    <source>
        <dbReference type="PROSITE-ProRule" id="PRU00703"/>
    </source>
</evidence>
<feature type="region of interest" description="Disordered" evidence="11">
    <location>
        <begin position="445"/>
        <end position="467"/>
    </location>
</feature>
<keyword evidence="8 10" id="KW-0472">Membrane</keyword>
<keyword evidence="4 10" id="KW-0812">Transmembrane</keyword>
<feature type="transmembrane region" description="Helical" evidence="12">
    <location>
        <begin position="6"/>
        <end position="31"/>
    </location>
</feature>
<dbReference type="AlphaFoldDB" id="A0A563VNL5"/>
<dbReference type="Proteomes" id="UP000320055">
    <property type="component" value="Unassembled WGS sequence"/>
</dbReference>
<evidence type="ECO:0000256" key="8">
    <source>
        <dbReference type="ARBA" id="ARBA00023136"/>
    </source>
</evidence>
<organism evidence="15 16">
    <name type="scientific">Hyella patelloides LEGE 07179</name>
    <dbReference type="NCBI Taxonomy" id="945734"/>
    <lineage>
        <taxon>Bacteria</taxon>
        <taxon>Bacillati</taxon>
        <taxon>Cyanobacteriota</taxon>
        <taxon>Cyanophyceae</taxon>
        <taxon>Pleurocapsales</taxon>
        <taxon>Hyellaceae</taxon>
        <taxon>Hyella</taxon>
    </lineage>
</organism>
<dbReference type="InterPro" id="IPR036318">
    <property type="entry name" value="FAD-bd_PCMH-like_sf"/>
</dbReference>
<evidence type="ECO:0000256" key="10">
    <source>
        <dbReference type="PROSITE-ProRule" id="PRU01193"/>
    </source>
</evidence>
<accession>A0A563VNL5</accession>
<dbReference type="PANTHER" id="PTHR43099">
    <property type="entry name" value="UPF0053 PROTEIN YRKA"/>
    <property type="match status" value="1"/>
</dbReference>
<dbReference type="InterPro" id="IPR002550">
    <property type="entry name" value="CNNM"/>
</dbReference>
<dbReference type="CDD" id="cd04590">
    <property type="entry name" value="CBS_pair_CorC_HlyC_assoc"/>
    <property type="match status" value="1"/>
</dbReference>
<dbReference type="InterPro" id="IPR046342">
    <property type="entry name" value="CBS_dom_sf"/>
</dbReference>
<gene>
    <name evidence="15" type="ORF">H1P_1740002</name>
</gene>
<dbReference type="Pfam" id="PF01595">
    <property type="entry name" value="CNNM"/>
    <property type="match status" value="1"/>
</dbReference>
<evidence type="ECO:0000313" key="15">
    <source>
        <dbReference type="EMBL" id="VEP12957.1"/>
    </source>
</evidence>
<feature type="domain" description="CNNM transmembrane" evidence="14">
    <location>
        <begin position="2"/>
        <end position="211"/>
    </location>
</feature>
<keyword evidence="6 10" id="KW-1133">Transmembrane helix</keyword>
<dbReference type="Gene3D" id="3.30.465.10">
    <property type="match status" value="1"/>
</dbReference>
<comment type="subcellular location">
    <subcellularLocation>
        <location evidence="1">Cell membrane</location>
        <topology evidence="1">Multi-pass membrane protein</topology>
    </subcellularLocation>
</comment>
<dbReference type="PROSITE" id="PS51846">
    <property type="entry name" value="CNNM"/>
    <property type="match status" value="1"/>
</dbReference>
<evidence type="ECO:0000256" key="6">
    <source>
        <dbReference type="ARBA" id="ARBA00022989"/>
    </source>
</evidence>
<dbReference type="PANTHER" id="PTHR43099:SF2">
    <property type="entry name" value="UPF0053 PROTEIN YRKA"/>
    <property type="match status" value="1"/>
</dbReference>
<dbReference type="SUPFAM" id="SSF54631">
    <property type="entry name" value="CBS-domain pair"/>
    <property type="match status" value="1"/>
</dbReference>
<protein>
    <submittedName>
        <fullName evidence="15">CBS domain-containing protein</fullName>
    </submittedName>
</protein>
<keyword evidence="5" id="KW-0677">Repeat</keyword>
<evidence type="ECO:0000313" key="16">
    <source>
        <dbReference type="Proteomes" id="UP000320055"/>
    </source>
</evidence>
<feature type="transmembrane region" description="Helical" evidence="12">
    <location>
        <begin position="68"/>
        <end position="90"/>
    </location>
</feature>
<evidence type="ECO:0000256" key="12">
    <source>
        <dbReference type="SAM" id="Phobius"/>
    </source>
</evidence>
<name>A0A563VNL5_9CYAN</name>
<dbReference type="GO" id="GO:0050660">
    <property type="term" value="F:flavin adenine dinucleotide binding"/>
    <property type="evidence" value="ECO:0007669"/>
    <property type="project" value="InterPro"/>
</dbReference>
<evidence type="ECO:0000256" key="2">
    <source>
        <dbReference type="ARBA" id="ARBA00006337"/>
    </source>
</evidence>
<dbReference type="EMBL" id="CAACVJ010000084">
    <property type="protein sequence ID" value="VEP12957.1"/>
    <property type="molecule type" value="Genomic_DNA"/>
</dbReference>
<evidence type="ECO:0000256" key="1">
    <source>
        <dbReference type="ARBA" id="ARBA00004651"/>
    </source>
</evidence>
<keyword evidence="7 9" id="KW-0129">CBS domain</keyword>
<dbReference type="InterPro" id="IPR016169">
    <property type="entry name" value="FAD-bd_PCMH_sub2"/>
</dbReference>